<dbReference type="AlphaFoldDB" id="A0AAV5HXT4"/>
<organism evidence="2 3">
    <name type="scientific">Rubroshorea leprosula</name>
    <dbReference type="NCBI Taxonomy" id="152421"/>
    <lineage>
        <taxon>Eukaryota</taxon>
        <taxon>Viridiplantae</taxon>
        <taxon>Streptophyta</taxon>
        <taxon>Embryophyta</taxon>
        <taxon>Tracheophyta</taxon>
        <taxon>Spermatophyta</taxon>
        <taxon>Magnoliopsida</taxon>
        <taxon>eudicotyledons</taxon>
        <taxon>Gunneridae</taxon>
        <taxon>Pentapetalae</taxon>
        <taxon>rosids</taxon>
        <taxon>malvids</taxon>
        <taxon>Malvales</taxon>
        <taxon>Dipterocarpaceae</taxon>
        <taxon>Rubroshorea</taxon>
    </lineage>
</organism>
<keyword evidence="1" id="KW-1133">Transmembrane helix</keyword>
<evidence type="ECO:0000313" key="2">
    <source>
        <dbReference type="EMBL" id="GKU91565.1"/>
    </source>
</evidence>
<evidence type="ECO:0000256" key="1">
    <source>
        <dbReference type="SAM" id="Phobius"/>
    </source>
</evidence>
<feature type="transmembrane region" description="Helical" evidence="1">
    <location>
        <begin position="47"/>
        <end position="69"/>
    </location>
</feature>
<dbReference type="PROSITE" id="PS51257">
    <property type="entry name" value="PROKAR_LIPOPROTEIN"/>
    <property type="match status" value="1"/>
</dbReference>
<reference evidence="2 3" key="1">
    <citation type="journal article" date="2021" name="Commun. Biol.">
        <title>The genome of Shorea leprosula (Dipterocarpaceae) highlights the ecological relevance of drought in aseasonal tropical rainforests.</title>
        <authorList>
            <person name="Ng K.K.S."/>
            <person name="Kobayashi M.J."/>
            <person name="Fawcett J.A."/>
            <person name="Hatakeyama M."/>
            <person name="Paape T."/>
            <person name="Ng C.H."/>
            <person name="Ang C.C."/>
            <person name="Tnah L.H."/>
            <person name="Lee C.T."/>
            <person name="Nishiyama T."/>
            <person name="Sese J."/>
            <person name="O'Brien M.J."/>
            <person name="Copetti D."/>
            <person name="Mohd Noor M.I."/>
            <person name="Ong R.C."/>
            <person name="Putra M."/>
            <person name="Sireger I.Z."/>
            <person name="Indrioko S."/>
            <person name="Kosugi Y."/>
            <person name="Izuno A."/>
            <person name="Isagi Y."/>
            <person name="Lee S.L."/>
            <person name="Shimizu K.K."/>
        </authorList>
    </citation>
    <scope>NUCLEOTIDE SEQUENCE [LARGE SCALE GENOMIC DNA]</scope>
    <source>
        <strain evidence="2">214</strain>
    </source>
</reference>
<protein>
    <recommendedName>
        <fullName evidence="4">WAT1-related protein</fullName>
    </recommendedName>
</protein>
<keyword evidence="1" id="KW-0812">Transmembrane</keyword>
<proteinExistence type="predicted"/>
<keyword evidence="1" id="KW-0472">Membrane</keyword>
<dbReference type="Proteomes" id="UP001054252">
    <property type="component" value="Unassembled WGS sequence"/>
</dbReference>
<dbReference type="EMBL" id="BPVZ01000005">
    <property type="protein sequence ID" value="GKU91565.1"/>
    <property type="molecule type" value="Genomic_DNA"/>
</dbReference>
<name>A0AAV5HXT4_9ROSI</name>
<gene>
    <name evidence="2" type="ORF">SLEP1_g5425</name>
</gene>
<accession>A0AAV5HXT4</accession>
<evidence type="ECO:0000313" key="3">
    <source>
        <dbReference type="Proteomes" id="UP001054252"/>
    </source>
</evidence>
<feature type="transmembrane region" description="Helical" evidence="1">
    <location>
        <begin position="17"/>
        <end position="40"/>
    </location>
</feature>
<sequence>MSGVGSKGELVNPDLDYALAVGLTGLLACAGANVLCQLCFNSLASQFWVLLYSTLTFASTPIFILISHYPSASIHTNDF</sequence>
<keyword evidence="3" id="KW-1185">Reference proteome</keyword>
<comment type="caution">
    <text evidence="2">The sequence shown here is derived from an EMBL/GenBank/DDBJ whole genome shotgun (WGS) entry which is preliminary data.</text>
</comment>
<evidence type="ECO:0008006" key="4">
    <source>
        <dbReference type="Google" id="ProtNLM"/>
    </source>
</evidence>